<keyword evidence="4" id="KW-0548">Nucleotidyltransferase</keyword>
<proteinExistence type="inferred from homology"/>
<dbReference type="Gene3D" id="1.10.287.690">
    <property type="entry name" value="Helix hairpin bin"/>
    <property type="match status" value="1"/>
</dbReference>
<evidence type="ECO:0000256" key="2">
    <source>
        <dbReference type="ARBA" id="ARBA00012417"/>
    </source>
</evidence>
<accession>X1H5H1</accession>
<protein>
    <recommendedName>
        <fullName evidence="2">DNA-directed DNA polymerase</fullName>
        <ecNumber evidence="2">2.7.7.7</ecNumber>
    </recommendedName>
</protein>
<dbReference type="Gene3D" id="3.90.1600.10">
    <property type="entry name" value="Palm domain of DNA polymerase"/>
    <property type="match status" value="1"/>
</dbReference>
<keyword evidence="5" id="KW-0235">DNA replication</keyword>
<dbReference type="GO" id="GO:0000166">
    <property type="term" value="F:nucleotide binding"/>
    <property type="evidence" value="ECO:0007669"/>
    <property type="project" value="InterPro"/>
</dbReference>
<dbReference type="GO" id="GO:0003677">
    <property type="term" value="F:DNA binding"/>
    <property type="evidence" value="ECO:0007669"/>
    <property type="project" value="UniProtKB-KW"/>
</dbReference>
<dbReference type="GO" id="GO:0003887">
    <property type="term" value="F:DNA-directed DNA polymerase activity"/>
    <property type="evidence" value="ECO:0007669"/>
    <property type="project" value="UniProtKB-KW"/>
</dbReference>
<dbReference type="InterPro" id="IPR043502">
    <property type="entry name" value="DNA/RNA_pol_sf"/>
</dbReference>
<feature type="non-terminal residue" evidence="10">
    <location>
        <position position="284"/>
    </location>
</feature>
<evidence type="ECO:0000256" key="6">
    <source>
        <dbReference type="ARBA" id="ARBA00022932"/>
    </source>
</evidence>
<feature type="non-terminal residue" evidence="10">
    <location>
        <position position="1"/>
    </location>
</feature>
<evidence type="ECO:0000259" key="9">
    <source>
        <dbReference type="Pfam" id="PF03175"/>
    </source>
</evidence>
<dbReference type="EMBL" id="BARU01020729">
    <property type="protein sequence ID" value="GAH52340.1"/>
    <property type="molecule type" value="Genomic_DNA"/>
</dbReference>
<name>X1H5H1_9ZZZZ</name>
<dbReference type="InterPro" id="IPR023211">
    <property type="entry name" value="DNA_pol_palm_dom_sf"/>
</dbReference>
<evidence type="ECO:0000256" key="3">
    <source>
        <dbReference type="ARBA" id="ARBA00022679"/>
    </source>
</evidence>
<evidence type="ECO:0000256" key="1">
    <source>
        <dbReference type="ARBA" id="ARBA00005755"/>
    </source>
</evidence>
<dbReference type="InterPro" id="IPR004868">
    <property type="entry name" value="DNA-dir_DNA_pol_B_mt/vir"/>
</dbReference>
<dbReference type="EC" id="2.7.7.7" evidence="2"/>
<evidence type="ECO:0000256" key="8">
    <source>
        <dbReference type="ARBA" id="ARBA00049244"/>
    </source>
</evidence>
<organism evidence="10">
    <name type="scientific">marine sediment metagenome</name>
    <dbReference type="NCBI Taxonomy" id="412755"/>
    <lineage>
        <taxon>unclassified sequences</taxon>
        <taxon>metagenomes</taxon>
        <taxon>ecological metagenomes</taxon>
    </lineage>
</organism>
<evidence type="ECO:0000313" key="10">
    <source>
        <dbReference type="EMBL" id="GAH52340.1"/>
    </source>
</evidence>
<feature type="domain" description="DNA-directed DNA polymerase family B mitochondria/virus" evidence="9">
    <location>
        <begin position="22"/>
        <end position="255"/>
    </location>
</feature>
<dbReference type="Pfam" id="PF03175">
    <property type="entry name" value="DNA_pol_B_2"/>
    <property type="match status" value="1"/>
</dbReference>
<dbReference type="AlphaFoldDB" id="X1H5H1"/>
<keyword evidence="3" id="KW-0808">Transferase</keyword>
<keyword evidence="7" id="KW-0238">DNA-binding</keyword>
<evidence type="ECO:0000256" key="7">
    <source>
        <dbReference type="ARBA" id="ARBA00023125"/>
    </source>
</evidence>
<reference evidence="10" key="1">
    <citation type="journal article" date="2014" name="Front. Microbiol.">
        <title>High frequency of phylogenetically diverse reductive dehalogenase-homologous genes in deep subseafloor sedimentary metagenomes.</title>
        <authorList>
            <person name="Kawai M."/>
            <person name="Futagami T."/>
            <person name="Toyoda A."/>
            <person name="Takaki Y."/>
            <person name="Nishi S."/>
            <person name="Hori S."/>
            <person name="Arai W."/>
            <person name="Tsubouchi T."/>
            <person name="Morono Y."/>
            <person name="Uchiyama I."/>
            <person name="Ito T."/>
            <person name="Fujiyama A."/>
            <person name="Inagaki F."/>
            <person name="Takami H."/>
        </authorList>
    </citation>
    <scope>NUCLEOTIDE SEQUENCE</scope>
    <source>
        <strain evidence="10">Expedition CK06-06</strain>
    </source>
</reference>
<gene>
    <name evidence="10" type="ORF">S03H2_33995</name>
</gene>
<keyword evidence="6" id="KW-0239">DNA-directed DNA polymerase</keyword>
<dbReference type="GO" id="GO:0006260">
    <property type="term" value="P:DNA replication"/>
    <property type="evidence" value="ECO:0007669"/>
    <property type="project" value="UniProtKB-KW"/>
</dbReference>
<evidence type="ECO:0000256" key="5">
    <source>
        <dbReference type="ARBA" id="ARBA00022705"/>
    </source>
</evidence>
<dbReference type="SUPFAM" id="SSF56672">
    <property type="entry name" value="DNA/RNA polymerases"/>
    <property type="match status" value="1"/>
</dbReference>
<sequence>LKVMGDAINKPKGEINFDTCTEQELSDYCYRDVEITRDSVLALIKFVRQKDFGSFQFTCAGQAFTAYKHRFMPYKIFIHANLDAIALERASYRGGRNEAYYIGDIPKTCYYLDVNSLFPFVMEKYEYPCKLRRVISGVSVDRLIGYLGSFAVIARVKIEIQHPFIGLKTNRLMFPVGTFWATLTSPEIDAVNRTGKILEVGQVALYKKVFLFKKWVNEVYAMRREFIEAENPVFADFSKISLNSLYGKFGQKSGEFKEIGTADPNVVKVERYLDFTTKKKCIEY</sequence>
<evidence type="ECO:0000256" key="4">
    <source>
        <dbReference type="ARBA" id="ARBA00022695"/>
    </source>
</evidence>
<comment type="catalytic activity">
    <reaction evidence="8">
        <text>DNA(n) + a 2'-deoxyribonucleoside 5'-triphosphate = DNA(n+1) + diphosphate</text>
        <dbReference type="Rhea" id="RHEA:22508"/>
        <dbReference type="Rhea" id="RHEA-COMP:17339"/>
        <dbReference type="Rhea" id="RHEA-COMP:17340"/>
        <dbReference type="ChEBI" id="CHEBI:33019"/>
        <dbReference type="ChEBI" id="CHEBI:61560"/>
        <dbReference type="ChEBI" id="CHEBI:173112"/>
        <dbReference type="EC" id="2.7.7.7"/>
    </reaction>
</comment>
<comment type="caution">
    <text evidence="10">The sequence shown here is derived from an EMBL/GenBank/DDBJ whole genome shotgun (WGS) entry which is preliminary data.</text>
</comment>
<comment type="similarity">
    <text evidence="1">Belongs to the DNA polymerase type-B family.</text>
</comment>